<reference evidence="1 2" key="1">
    <citation type="submission" date="2016-12" db="EMBL/GenBank/DDBJ databases">
        <authorList>
            <person name="Song W.-J."/>
            <person name="Kurnit D.M."/>
        </authorList>
    </citation>
    <scope>NUCLEOTIDE SEQUENCE [LARGE SCALE GENOMIC DNA]</scope>
    <source>
        <strain evidence="1 2">STM7296</strain>
    </source>
</reference>
<evidence type="ECO:0000313" key="2">
    <source>
        <dbReference type="Proteomes" id="UP000187012"/>
    </source>
</evidence>
<protein>
    <submittedName>
        <fullName evidence="1">Uncharacterized protein</fullName>
    </submittedName>
</protein>
<organism evidence="1 2">
    <name type="scientific">Paraburkholderia ribeironis</name>
    <dbReference type="NCBI Taxonomy" id="1247936"/>
    <lineage>
        <taxon>Bacteria</taxon>
        <taxon>Pseudomonadati</taxon>
        <taxon>Pseudomonadota</taxon>
        <taxon>Betaproteobacteria</taxon>
        <taxon>Burkholderiales</taxon>
        <taxon>Burkholderiaceae</taxon>
        <taxon>Paraburkholderia</taxon>
    </lineage>
</organism>
<proteinExistence type="predicted"/>
<dbReference type="AlphaFoldDB" id="A0A1N7RUG7"/>
<keyword evidence="2" id="KW-1185">Reference proteome</keyword>
<accession>A0A1N7RUG7</accession>
<evidence type="ECO:0000313" key="1">
    <source>
        <dbReference type="EMBL" id="SIT38750.1"/>
    </source>
</evidence>
<gene>
    <name evidence="1" type="ORF">BN2475_170036</name>
</gene>
<sequence>MRKTCRLQGLFPQSTGGPLEKLQRQSTKKGAGLVELRFRFFRRPIGPEI</sequence>
<dbReference type="EMBL" id="CYGX02000017">
    <property type="protein sequence ID" value="SIT38750.1"/>
    <property type="molecule type" value="Genomic_DNA"/>
</dbReference>
<name>A0A1N7RUG7_9BURK</name>
<dbReference type="Proteomes" id="UP000187012">
    <property type="component" value="Unassembled WGS sequence"/>
</dbReference>